<evidence type="ECO:0000313" key="2">
    <source>
        <dbReference type="EMBL" id="USW53151.1"/>
    </source>
</evidence>
<dbReference type="Proteomes" id="UP001056384">
    <property type="component" value="Chromosome 5"/>
</dbReference>
<accession>A0A9Q9AWK4</accession>
<dbReference type="AlphaFoldDB" id="A0A9Q9AWK4"/>
<dbReference type="OrthoDB" id="1022638at2759"/>
<proteinExistence type="predicted"/>
<dbReference type="Gene3D" id="3.30.710.10">
    <property type="entry name" value="Potassium Channel Kv1.1, Chain A"/>
    <property type="match status" value="1"/>
</dbReference>
<reference evidence="2" key="1">
    <citation type="submission" date="2022-06" db="EMBL/GenBank/DDBJ databases">
        <title>Complete genome sequences of two strains of the flax pathogen Septoria linicola.</title>
        <authorList>
            <person name="Lapalu N."/>
            <person name="Simon A."/>
            <person name="Demenou B."/>
            <person name="Paumier D."/>
            <person name="Guillot M.-P."/>
            <person name="Gout L."/>
            <person name="Valade R."/>
        </authorList>
    </citation>
    <scope>NUCLEOTIDE SEQUENCE</scope>
    <source>
        <strain evidence="2">SE15195</strain>
    </source>
</reference>
<feature type="compositionally biased region" description="Polar residues" evidence="1">
    <location>
        <begin position="1"/>
        <end position="17"/>
    </location>
</feature>
<evidence type="ECO:0000313" key="3">
    <source>
        <dbReference type="Proteomes" id="UP001056384"/>
    </source>
</evidence>
<name>A0A9Q9AWK4_9PEZI</name>
<dbReference type="PANTHER" id="PTHR47843">
    <property type="entry name" value="BTB DOMAIN-CONTAINING PROTEIN-RELATED"/>
    <property type="match status" value="1"/>
</dbReference>
<dbReference type="InterPro" id="IPR011333">
    <property type="entry name" value="SKP1/BTB/POZ_sf"/>
</dbReference>
<protein>
    <submittedName>
        <fullName evidence="2">SKP1/BTB/POZ domain superfamily protein</fullName>
    </submittedName>
</protein>
<gene>
    <name evidence="2" type="ORF">Slin15195_G064700</name>
</gene>
<sequence>MAASTAPQTTSGSQPLTGSAVPDHTTPGEVPVFQSITASLLESISLEELRLRDYGAGRTPLTTAKPNLCSGPSGPPVKLTVRSAENGSSEFRGTMLTFEVGADNPESFLIHEGVAKRASEFVRLALQRDWQEATNRIISLPDDEPDIFEIYQSWLYERKIYTPFWLGAEQSADEPVRLVKAWALGDKLLDIDFKDAVMDALINRMRSISPAFAGYRRLNAFIYSITPDKSAPRRLMTDIFAHEGNANWTDDPSCLPEDPYTADFLRDLAKEQYRLRQRLVGSSQVSGEDSGPLYRSLEATCRYHDHEFGKCPRRA</sequence>
<dbReference type="PANTHER" id="PTHR47843:SF2">
    <property type="entry name" value="BTB DOMAIN-CONTAINING PROTEIN"/>
    <property type="match status" value="1"/>
</dbReference>
<keyword evidence="3" id="KW-1185">Reference proteome</keyword>
<evidence type="ECO:0000256" key="1">
    <source>
        <dbReference type="SAM" id="MobiDB-lite"/>
    </source>
</evidence>
<organism evidence="2 3">
    <name type="scientific">Septoria linicola</name>
    <dbReference type="NCBI Taxonomy" id="215465"/>
    <lineage>
        <taxon>Eukaryota</taxon>
        <taxon>Fungi</taxon>
        <taxon>Dikarya</taxon>
        <taxon>Ascomycota</taxon>
        <taxon>Pezizomycotina</taxon>
        <taxon>Dothideomycetes</taxon>
        <taxon>Dothideomycetidae</taxon>
        <taxon>Mycosphaerellales</taxon>
        <taxon>Mycosphaerellaceae</taxon>
        <taxon>Septoria</taxon>
    </lineage>
</organism>
<feature type="region of interest" description="Disordered" evidence="1">
    <location>
        <begin position="1"/>
        <end position="29"/>
    </location>
</feature>
<dbReference type="EMBL" id="CP099422">
    <property type="protein sequence ID" value="USW53151.1"/>
    <property type="molecule type" value="Genomic_DNA"/>
</dbReference>